<feature type="transmembrane region" description="Helical" evidence="2">
    <location>
        <begin position="322"/>
        <end position="340"/>
    </location>
</feature>
<proteinExistence type="predicted"/>
<feature type="region of interest" description="Disordered" evidence="1">
    <location>
        <begin position="167"/>
        <end position="265"/>
    </location>
</feature>
<organism evidence="3 4">
    <name type="scientific">Mucuna pruriens</name>
    <name type="common">Velvet bean</name>
    <name type="synonym">Dolichos pruriens</name>
    <dbReference type="NCBI Taxonomy" id="157652"/>
    <lineage>
        <taxon>Eukaryota</taxon>
        <taxon>Viridiplantae</taxon>
        <taxon>Streptophyta</taxon>
        <taxon>Embryophyta</taxon>
        <taxon>Tracheophyta</taxon>
        <taxon>Spermatophyta</taxon>
        <taxon>Magnoliopsida</taxon>
        <taxon>eudicotyledons</taxon>
        <taxon>Gunneridae</taxon>
        <taxon>Pentapetalae</taxon>
        <taxon>rosids</taxon>
        <taxon>fabids</taxon>
        <taxon>Fabales</taxon>
        <taxon>Fabaceae</taxon>
        <taxon>Papilionoideae</taxon>
        <taxon>50 kb inversion clade</taxon>
        <taxon>NPAAA clade</taxon>
        <taxon>indigoferoid/millettioid clade</taxon>
        <taxon>Phaseoleae</taxon>
        <taxon>Mucuna</taxon>
    </lineage>
</organism>
<keyword evidence="2" id="KW-0812">Transmembrane</keyword>
<dbReference type="OrthoDB" id="1430128at2759"/>
<evidence type="ECO:0000313" key="3">
    <source>
        <dbReference type="EMBL" id="RDX63630.1"/>
    </source>
</evidence>
<keyword evidence="2" id="KW-1133">Transmembrane helix</keyword>
<sequence>MEDKRTTVTNRQGKKKSHLPLSSISISGEGGIAGLFVFGGALAIAGFMAVASFASNKDKAKETHDHQPKPKPQQLLLDEHGCKIEEDQDTNKTLTSLIQHSKIQHEEDATWYATHLYFIRSMSFCWTSNKSINQVNNSSAESLILKEKSDELSARSVESPIRFQHQEIVLSDSSHPESAASSNESGVAEEPLFNNPTGQAQKQEEEEESSETDTESEDDDIKDDDEDGDDENDDMMSDDVSEIGEEDNPKARRRSSLDYKKEPLWPAELMQQAKRKLKGDSHVCSDSSDVDDSDYNEDMTVAKQATYNQNLNLFVVPNNHPLTWLFPLLLLVLLLLLILLTRRPQESFYVLNEDNSVVKQI</sequence>
<gene>
    <name evidence="3" type="ORF">CR513_57917</name>
</gene>
<comment type="caution">
    <text evidence="3">The sequence shown here is derived from an EMBL/GenBank/DDBJ whole genome shotgun (WGS) entry which is preliminary data.</text>
</comment>
<feature type="transmembrane region" description="Helical" evidence="2">
    <location>
        <begin position="21"/>
        <end position="54"/>
    </location>
</feature>
<dbReference type="AlphaFoldDB" id="A0A371EC61"/>
<reference evidence="3" key="1">
    <citation type="submission" date="2018-05" db="EMBL/GenBank/DDBJ databases">
        <title>Draft genome of Mucuna pruriens seed.</title>
        <authorList>
            <person name="Nnadi N.E."/>
            <person name="Vos R."/>
            <person name="Hasami M.H."/>
            <person name="Devisetty U.K."/>
            <person name="Aguiy J.C."/>
        </authorList>
    </citation>
    <scope>NUCLEOTIDE SEQUENCE [LARGE SCALE GENOMIC DNA]</scope>
    <source>
        <strain evidence="3">JCA_2017</strain>
    </source>
</reference>
<protein>
    <submittedName>
        <fullName evidence="3">Uncharacterized protein</fullName>
    </submittedName>
</protein>
<accession>A0A371EC61</accession>
<keyword evidence="2" id="KW-0472">Membrane</keyword>
<keyword evidence="4" id="KW-1185">Reference proteome</keyword>
<feature type="compositionally biased region" description="Acidic residues" evidence="1">
    <location>
        <begin position="204"/>
        <end position="246"/>
    </location>
</feature>
<feature type="region of interest" description="Disordered" evidence="1">
    <location>
        <begin position="276"/>
        <end position="295"/>
    </location>
</feature>
<feature type="compositionally biased region" description="Basic and acidic residues" evidence="1">
    <location>
        <begin position="247"/>
        <end position="263"/>
    </location>
</feature>
<dbReference type="EMBL" id="QJKJ01014791">
    <property type="protein sequence ID" value="RDX63630.1"/>
    <property type="molecule type" value="Genomic_DNA"/>
</dbReference>
<dbReference type="Proteomes" id="UP000257109">
    <property type="component" value="Unassembled WGS sequence"/>
</dbReference>
<evidence type="ECO:0000256" key="2">
    <source>
        <dbReference type="SAM" id="Phobius"/>
    </source>
</evidence>
<name>A0A371EC61_MUCPR</name>
<evidence type="ECO:0000313" key="4">
    <source>
        <dbReference type="Proteomes" id="UP000257109"/>
    </source>
</evidence>
<evidence type="ECO:0000256" key="1">
    <source>
        <dbReference type="SAM" id="MobiDB-lite"/>
    </source>
</evidence>
<feature type="non-terminal residue" evidence="3">
    <location>
        <position position="1"/>
    </location>
</feature>
<feature type="compositionally biased region" description="Low complexity" evidence="1">
    <location>
        <begin position="171"/>
        <end position="185"/>
    </location>
</feature>